<feature type="compositionally biased region" description="Basic residues" evidence="1">
    <location>
        <begin position="290"/>
        <end position="300"/>
    </location>
</feature>
<dbReference type="InterPro" id="IPR016024">
    <property type="entry name" value="ARM-type_fold"/>
</dbReference>
<feature type="domain" description="TOG" evidence="2">
    <location>
        <begin position="833"/>
        <end position="1066"/>
    </location>
</feature>
<evidence type="ECO:0000259" key="2">
    <source>
        <dbReference type="SMART" id="SM01349"/>
    </source>
</evidence>
<feature type="region of interest" description="Disordered" evidence="1">
    <location>
        <begin position="380"/>
        <end position="524"/>
    </location>
</feature>
<dbReference type="PANTHER" id="PTHR21567">
    <property type="entry name" value="CLASP"/>
    <property type="match status" value="1"/>
</dbReference>
<feature type="region of interest" description="Disordered" evidence="1">
    <location>
        <begin position="834"/>
        <end position="858"/>
    </location>
</feature>
<feature type="compositionally biased region" description="Polar residues" evidence="1">
    <location>
        <begin position="1"/>
        <end position="11"/>
    </location>
</feature>
<reference evidence="3" key="1">
    <citation type="submission" date="2022-11" db="EMBL/GenBank/DDBJ databases">
        <title>Centuries of genome instability and evolution in soft-shell clam transmissible cancer (bioRxiv).</title>
        <authorList>
            <person name="Hart S.F.M."/>
            <person name="Yonemitsu M.A."/>
            <person name="Giersch R.M."/>
            <person name="Beal B.F."/>
            <person name="Arriagada G."/>
            <person name="Davis B.W."/>
            <person name="Ostrander E.A."/>
            <person name="Goff S.P."/>
            <person name="Metzger M.J."/>
        </authorList>
    </citation>
    <scope>NUCLEOTIDE SEQUENCE</scope>
    <source>
        <strain evidence="3">MELC-2E11</strain>
        <tissue evidence="3">Siphon/mantle</tissue>
    </source>
</reference>
<feature type="compositionally biased region" description="Basic and acidic residues" evidence="1">
    <location>
        <begin position="845"/>
        <end position="858"/>
    </location>
</feature>
<dbReference type="InterPro" id="IPR034085">
    <property type="entry name" value="TOG"/>
</dbReference>
<sequence length="1078" mass="119571">MDFARPNTTKVLKSKRVPSSASSTCSTGSLGRKSGLTLSKSASATGSSTGAVDEDFFVRSFEDVNRVQLFSSRDLTDHLTKCKDTLSDTNIAWEKRVEATLRGIMVAGAMDYDDFNPFLRTLEPCFMNSVKDLRSQVVREACITVGYFSQQLGSRFDHSAETLLPVLINLIPNSAKVMATSGLTCIRFILQYTFASRLIPIITNNLSSKASIIRRSFWGFTTHFKDQGDLLLSHLDPAKQKALQGELSNSSSSNSVNSGQGGASAGASRVPRARSASQDRGHETSTLGRIGKKSHQRFRSARSDTGGDLETFNDRPVGGTSNGITRSSSAVDITSGTSTTPRRRSSSTLLAARLSNGSTNSLPRQKPRYDHIVSSYAQYRASPSIDHSGRNRTRLGTSQSQPNSRSSSPTPRGSYLTHTVGLGAPMTPGRPRKASTLSNPRSTGTSRETSPSRSSVKSSGYGRERRSSGSKAGAGTKTIRTLKPGQDVEELLERQPIRKRYESYDSDDNASETSSVCSERSFSSSYGKTSEDMGEILTLLQSNAYQERKEGVVSLHKLLRQNRFLTRIELKKATEIFTRMFHDPHSKVFSLFLEMLIDLIQVHSRDITDWLYVLLSRLLHKLGADILGSLQAKVQRALDATRENFPSDLQFNILTRFIVDQTQSQSMKVKLAMLNYLSQLVPCMEPADFSNNSDSRLVVSRIITWTNEPKNTDVRKAAQAVLISLFSLNPPEFSMMLSGLPKTFQDGATRILQQHLKGVHEPDVLTPRNTASPQAGQNRSRPPSRGPYGRDEADTENMNPEDIYNSFKKTAAEIQNLSFNSKLDNFDDVKKRKEFTSQDSGIQDLRNDSPDAGDSRHEERKNAMLSLIKLTREGMFELWEDHFKSILLILLETLGDDDMQTRSLALRVLREILRNQSERFKEYAELTVLRILDAHKDPEKEVVRAAEECAATLASYIPPAQITRILIPIIQTAPMPINLAAIKMQTRVMEQLSQDQLLPLLPDALPGLLKGYDDSESSVRKASVFCLVAMYMVVGEGLRPFLSELNGSKIKLLNLYIKRAQAQRESGKVTSPYLSDTS</sequence>
<dbReference type="SMART" id="SM01349">
    <property type="entry name" value="TOG"/>
    <property type="match status" value="2"/>
</dbReference>
<dbReference type="Pfam" id="PF12348">
    <property type="entry name" value="CLASP_N"/>
    <property type="match status" value="1"/>
</dbReference>
<feature type="compositionally biased region" description="Polar residues" evidence="1">
    <location>
        <begin position="435"/>
        <end position="457"/>
    </location>
</feature>
<evidence type="ECO:0000313" key="4">
    <source>
        <dbReference type="Proteomes" id="UP001164746"/>
    </source>
</evidence>
<feature type="region of interest" description="Disordered" evidence="1">
    <location>
        <begin position="1"/>
        <end position="30"/>
    </location>
</feature>
<dbReference type="Pfam" id="PF21040">
    <property type="entry name" value="CEP104-like_TOG"/>
    <property type="match status" value="1"/>
</dbReference>
<gene>
    <name evidence="3" type="ORF">MAR_020852</name>
</gene>
<evidence type="ECO:0000313" key="3">
    <source>
        <dbReference type="EMBL" id="WAR05483.1"/>
    </source>
</evidence>
<dbReference type="Proteomes" id="UP001164746">
    <property type="component" value="Chromosome 5"/>
</dbReference>
<organism evidence="3 4">
    <name type="scientific">Mya arenaria</name>
    <name type="common">Soft-shell clam</name>
    <dbReference type="NCBI Taxonomy" id="6604"/>
    <lineage>
        <taxon>Eukaryota</taxon>
        <taxon>Metazoa</taxon>
        <taxon>Spiralia</taxon>
        <taxon>Lophotrochozoa</taxon>
        <taxon>Mollusca</taxon>
        <taxon>Bivalvia</taxon>
        <taxon>Autobranchia</taxon>
        <taxon>Heteroconchia</taxon>
        <taxon>Euheterodonta</taxon>
        <taxon>Imparidentia</taxon>
        <taxon>Neoheterodontei</taxon>
        <taxon>Myida</taxon>
        <taxon>Myoidea</taxon>
        <taxon>Myidae</taxon>
        <taxon>Mya</taxon>
    </lineage>
</organism>
<feature type="compositionally biased region" description="Low complexity" evidence="1">
    <location>
        <begin position="19"/>
        <end position="29"/>
    </location>
</feature>
<feature type="compositionally biased region" description="Polar residues" evidence="1">
    <location>
        <begin position="322"/>
        <end position="332"/>
    </location>
</feature>
<dbReference type="EMBL" id="CP111016">
    <property type="protein sequence ID" value="WAR05483.1"/>
    <property type="molecule type" value="Genomic_DNA"/>
</dbReference>
<feature type="compositionally biased region" description="Polar residues" evidence="1">
    <location>
        <begin position="767"/>
        <end position="778"/>
    </location>
</feature>
<dbReference type="InterPro" id="IPR011989">
    <property type="entry name" value="ARM-like"/>
</dbReference>
<evidence type="ECO:0000256" key="1">
    <source>
        <dbReference type="SAM" id="MobiDB-lite"/>
    </source>
</evidence>
<keyword evidence="4" id="KW-1185">Reference proteome</keyword>
<feature type="region of interest" description="Disordered" evidence="1">
    <location>
        <begin position="758"/>
        <end position="801"/>
    </location>
</feature>
<protein>
    <submittedName>
        <fullName evidence="3">CLAP2-like protein</fullName>
    </submittedName>
</protein>
<feature type="compositionally biased region" description="Low complexity" evidence="1">
    <location>
        <begin position="248"/>
        <end position="258"/>
    </location>
</feature>
<feature type="region of interest" description="Disordered" evidence="1">
    <location>
        <begin position="242"/>
        <end position="349"/>
    </location>
</feature>
<dbReference type="InterPro" id="IPR024395">
    <property type="entry name" value="CLASP_N_dom"/>
</dbReference>
<feature type="compositionally biased region" description="Low complexity" evidence="1">
    <location>
        <begin position="511"/>
        <end position="524"/>
    </location>
</feature>
<feature type="domain" description="TOG" evidence="2">
    <location>
        <begin position="525"/>
        <end position="762"/>
    </location>
</feature>
<feature type="compositionally biased region" description="Low complexity" evidence="1">
    <location>
        <begin position="396"/>
        <end position="414"/>
    </location>
</feature>
<dbReference type="Gene3D" id="1.25.10.10">
    <property type="entry name" value="Leucine-rich Repeat Variant"/>
    <property type="match status" value="3"/>
</dbReference>
<dbReference type="SUPFAM" id="SSF48371">
    <property type="entry name" value="ARM repeat"/>
    <property type="match status" value="2"/>
</dbReference>
<dbReference type="PANTHER" id="PTHR21567:SF9">
    <property type="entry name" value="CLIP-ASSOCIATING PROTEIN"/>
    <property type="match status" value="1"/>
</dbReference>
<accession>A0ABY7E9Q6</accession>
<feature type="compositionally biased region" description="Basic and acidic residues" evidence="1">
    <location>
        <begin position="491"/>
        <end position="503"/>
    </location>
</feature>
<name>A0ABY7E9Q6_MYAAR</name>
<proteinExistence type="predicted"/>
<feature type="compositionally biased region" description="Low complexity" evidence="1">
    <location>
        <begin position="334"/>
        <end position="349"/>
    </location>
</feature>